<feature type="region of interest" description="Disordered" evidence="1">
    <location>
        <begin position="192"/>
        <end position="215"/>
    </location>
</feature>
<feature type="region of interest" description="Disordered" evidence="1">
    <location>
        <begin position="1"/>
        <end position="144"/>
    </location>
</feature>
<keyword evidence="2" id="KW-0812">Transmembrane</keyword>
<keyword evidence="2" id="KW-1133">Transmembrane helix</keyword>
<dbReference type="EMBL" id="HBIB01011773">
    <property type="protein sequence ID" value="CAE0245471.1"/>
    <property type="molecule type" value="Transcribed_RNA"/>
</dbReference>
<protein>
    <submittedName>
        <fullName evidence="3">Uncharacterized protein</fullName>
    </submittedName>
</protein>
<gene>
    <name evidence="3" type="ORF">PBIL07802_LOCUS7652</name>
</gene>
<keyword evidence="2" id="KW-0472">Membrane</keyword>
<dbReference type="AlphaFoldDB" id="A0A7S3D5E8"/>
<feature type="compositionally biased region" description="Low complexity" evidence="1">
    <location>
        <begin position="10"/>
        <end position="29"/>
    </location>
</feature>
<evidence type="ECO:0000256" key="2">
    <source>
        <dbReference type="SAM" id="Phobius"/>
    </source>
</evidence>
<name>A0A7S3D5E8_9EUKA</name>
<accession>A0A7S3D5E8</accession>
<sequence length="492" mass="54829">MEKTRRKSRPSPMESSSSRPTSASNARTRPLSASASRGQTSTTTRPSSALARPSFSTSTKRGEKSSSGTDRAQRADAGKSKVKNSRERDAVKAKVRSAVKKDGVDQRSKGGKPAKKGEQREGRQKGTEESVICDQKDEEGDDDVSLFRSLLRQRATVGEDSNAEFERVREEYVSKAMYELREEVATNALHSSIDVDELGEGETERRRGTRKREEKRSWTEAEVAEIKQRRLTGVVSPLEGYQAATLAMEVEMDADDVRFGRMMQLCQMKVAYAKIACGEASLEVADALVFAADVYLTAGAIEGAKEVAVEAYAIASMLKAGDGNDFDMNEWEEGARSTVGHHKADISRQSVRSAQFTPKEIIALSLCVHAAFEIEKNRYPPCHVIFSFCTPHYIQTRKPPYMHMNVCTHYNGTVSTFKIPLSHALHSPPYHPPPICLTPSFGVVWARMGLEMQGRRCTQRPESVCFVEYHPSFFIYVCVILSVYWYGARYCV</sequence>
<feature type="compositionally biased region" description="Basic and acidic residues" evidence="1">
    <location>
        <begin position="71"/>
        <end position="92"/>
    </location>
</feature>
<feature type="compositionally biased region" description="Basic and acidic residues" evidence="1">
    <location>
        <begin position="115"/>
        <end position="128"/>
    </location>
</feature>
<organism evidence="3">
    <name type="scientific">Palpitomonas bilix</name>
    <dbReference type="NCBI Taxonomy" id="652834"/>
    <lineage>
        <taxon>Eukaryota</taxon>
        <taxon>Eukaryota incertae sedis</taxon>
    </lineage>
</organism>
<feature type="compositionally biased region" description="Basic and acidic residues" evidence="1">
    <location>
        <begin position="202"/>
        <end position="215"/>
    </location>
</feature>
<feature type="compositionally biased region" description="Basic and acidic residues" evidence="1">
    <location>
        <begin position="99"/>
        <end position="108"/>
    </location>
</feature>
<reference evidence="3" key="1">
    <citation type="submission" date="2021-01" db="EMBL/GenBank/DDBJ databases">
        <authorList>
            <person name="Corre E."/>
            <person name="Pelletier E."/>
            <person name="Niang G."/>
            <person name="Scheremetjew M."/>
            <person name="Finn R."/>
            <person name="Kale V."/>
            <person name="Holt S."/>
            <person name="Cochrane G."/>
            <person name="Meng A."/>
            <person name="Brown T."/>
            <person name="Cohen L."/>
        </authorList>
    </citation>
    <scope>NUCLEOTIDE SEQUENCE</scope>
    <source>
        <strain evidence="3">NIES-2562</strain>
    </source>
</reference>
<proteinExistence type="predicted"/>
<evidence type="ECO:0000313" key="3">
    <source>
        <dbReference type="EMBL" id="CAE0245471.1"/>
    </source>
</evidence>
<feature type="compositionally biased region" description="Polar residues" evidence="1">
    <location>
        <begin position="54"/>
        <end position="70"/>
    </location>
</feature>
<feature type="compositionally biased region" description="Polar residues" evidence="1">
    <location>
        <begin position="31"/>
        <end position="47"/>
    </location>
</feature>
<evidence type="ECO:0000256" key="1">
    <source>
        <dbReference type="SAM" id="MobiDB-lite"/>
    </source>
</evidence>
<feature type="transmembrane region" description="Helical" evidence="2">
    <location>
        <begin position="469"/>
        <end position="487"/>
    </location>
</feature>